<feature type="chain" id="PRO_5009185093" description="Putative auto-transporter adhesin head GIN domain-containing protein" evidence="1">
    <location>
        <begin position="19"/>
        <end position="228"/>
    </location>
</feature>
<reference evidence="3 4" key="1">
    <citation type="submission" date="2016-08" db="EMBL/GenBank/DDBJ databases">
        <title>Draft genome of Fabibacter sp. strain SK-8.</title>
        <authorList>
            <person name="Wong S.-K."/>
            <person name="Hamasaki K."/>
            <person name="Yoshizawa S."/>
        </authorList>
    </citation>
    <scope>NUCLEOTIDE SEQUENCE [LARGE SCALE GENOMIC DNA]</scope>
    <source>
        <strain evidence="3 4">SK-8</strain>
    </source>
</reference>
<gene>
    <name evidence="3" type="ORF">BFP71_08745</name>
</gene>
<evidence type="ECO:0000259" key="2">
    <source>
        <dbReference type="Pfam" id="PF10988"/>
    </source>
</evidence>
<dbReference type="STRING" id="1563681.BFP71_08745"/>
<dbReference type="InterPro" id="IPR021255">
    <property type="entry name" value="DUF2807"/>
</dbReference>
<sequence>MRTLIASFLMVLAFGVFGQNKETRNVRDFDEVVMRMSGNVYIKLGNKNEVVLEGDDRTLERIETEVRGGKLSIGVESRRGWRSRSSGRVNVYITIKELRGVSISGSGDVIGQSVFKTDDFYASISGSGDMELEVDAKNINAKISGSGNIELKGSGEYARLTMSGSGKYLAEELKVDDYEISISGSGRSSVNAQENLDIRISGSGSVYYKGRPAINSSVAGSGKVRRIN</sequence>
<evidence type="ECO:0000256" key="1">
    <source>
        <dbReference type="SAM" id="SignalP"/>
    </source>
</evidence>
<evidence type="ECO:0000313" key="4">
    <source>
        <dbReference type="Proteomes" id="UP000095552"/>
    </source>
</evidence>
<dbReference type="Gene3D" id="2.160.20.120">
    <property type="match status" value="1"/>
</dbReference>
<dbReference type="PANTHER" id="PTHR39200:SF1">
    <property type="entry name" value="AUTO-TRANSPORTER ADHESIN HEAD GIN DOMAIN-CONTAINING PROTEIN-RELATED"/>
    <property type="match status" value="1"/>
</dbReference>
<keyword evidence="4" id="KW-1185">Reference proteome</keyword>
<name>A0A1E5SKJ8_9BACT</name>
<dbReference type="RefSeq" id="WP_176723341.1">
    <property type="nucleotide sequence ID" value="NZ_MDGQ01000005.1"/>
</dbReference>
<proteinExistence type="predicted"/>
<comment type="caution">
    <text evidence="3">The sequence shown here is derived from an EMBL/GenBank/DDBJ whole genome shotgun (WGS) entry which is preliminary data.</text>
</comment>
<dbReference type="EMBL" id="MDGQ01000005">
    <property type="protein sequence ID" value="OEJ99649.1"/>
    <property type="molecule type" value="Genomic_DNA"/>
</dbReference>
<feature type="signal peptide" evidence="1">
    <location>
        <begin position="1"/>
        <end position="18"/>
    </location>
</feature>
<feature type="domain" description="Putative auto-transporter adhesin head GIN" evidence="2">
    <location>
        <begin position="28"/>
        <end position="212"/>
    </location>
</feature>
<keyword evidence="1" id="KW-0732">Signal</keyword>
<organism evidence="3 4">
    <name type="scientific">Roseivirga misakiensis</name>
    <dbReference type="NCBI Taxonomy" id="1563681"/>
    <lineage>
        <taxon>Bacteria</taxon>
        <taxon>Pseudomonadati</taxon>
        <taxon>Bacteroidota</taxon>
        <taxon>Cytophagia</taxon>
        <taxon>Cytophagales</taxon>
        <taxon>Roseivirgaceae</taxon>
        <taxon>Roseivirga</taxon>
    </lineage>
</organism>
<protein>
    <recommendedName>
        <fullName evidence="2">Putative auto-transporter adhesin head GIN domain-containing protein</fullName>
    </recommendedName>
</protein>
<dbReference type="AlphaFoldDB" id="A0A1E5SKJ8"/>
<evidence type="ECO:0000313" key="3">
    <source>
        <dbReference type="EMBL" id="OEJ99649.1"/>
    </source>
</evidence>
<accession>A0A1E5SKJ8</accession>
<dbReference type="PANTHER" id="PTHR39200">
    <property type="entry name" value="HYPOTHETICAL EXPORTED PROTEIN"/>
    <property type="match status" value="1"/>
</dbReference>
<dbReference type="Proteomes" id="UP000095552">
    <property type="component" value="Unassembled WGS sequence"/>
</dbReference>
<dbReference type="Pfam" id="PF10988">
    <property type="entry name" value="DUF2807"/>
    <property type="match status" value="1"/>
</dbReference>